<feature type="transmembrane region" description="Helical" evidence="2">
    <location>
        <begin position="256"/>
        <end position="284"/>
    </location>
</feature>
<dbReference type="OrthoDB" id="86288at2157"/>
<feature type="compositionally biased region" description="Basic and acidic residues" evidence="1">
    <location>
        <begin position="9"/>
        <end position="52"/>
    </location>
</feature>
<dbReference type="PANTHER" id="PTHR35337">
    <property type="entry name" value="SLR1478 PROTEIN"/>
    <property type="match status" value="1"/>
</dbReference>
<feature type="transmembrane region" description="Helical" evidence="2">
    <location>
        <begin position="111"/>
        <end position="136"/>
    </location>
</feature>
<accession>A0A1N7EPH9</accession>
<keyword evidence="2" id="KW-1133">Transmembrane helix</keyword>
<feature type="transmembrane region" description="Helical" evidence="2">
    <location>
        <begin position="83"/>
        <end position="105"/>
    </location>
</feature>
<dbReference type="Proteomes" id="UP000187321">
    <property type="component" value="Chromosome"/>
</dbReference>
<dbReference type="KEGG" id="hda:BB347_14990"/>
<reference evidence="3 6" key="1">
    <citation type="submission" date="2017-01" db="EMBL/GenBank/DDBJ databases">
        <title>Complete genome sequence of Haloterrigena daqingensis type strain (JX313T).</title>
        <authorList>
            <person name="Shuang W."/>
        </authorList>
    </citation>
    <scope>NUCLEOTIDE SEQUENCE [LARGE SCALE GENOMIC DNA]</scope>
    <source>
        <strain evidence="3 6">JX313</strain>
    </source>
</reference>
<dbReference type="GeneID" id="30957275"/>
<dbReference type="PANTHER" id="PTHR35337:SF1">
    <property type="entry name" value="SLR1478 PROTEIN"/>
    <property type="match status" value="1"/>
</dbReference>
<dbReference type="Pfam" id="PF01944">
    <property type="entry name" value="SpoIIM"/>
    <property type="match status" value="1"/>
</dbReference>
<dbReference type="Proteomes" id="UP000185687">
    <property type="component" value="Unassembled WGS sequence"/>
</dbReference>
<dbReference type="AlphaFoldDB" id="A0A1N7EPH9"/>
<keyword evidence="5" id="KW-1185">Reference proteome</keyword>
<reference evidence="4 5" key="2">
    <citation type="submission" date="2017-01" db="EMBL/GenBank/DDBJ databases">
        <authorList>
            <person name="Mah S.A."/>
            <person name="Swanson W.J."/>
            <person name="Moy G.W."/>
            <person name="Vacquier V.D."/>
        </authorList>
    </citation>
    <scope>NUCLEOTIDE SEQUENCE [LARGE SCALE GENOMIC DNA]</scope>
    <source>
        <strain evidence="4 5">CGMCC 1.8909</strain>
    </source>
</reference>
<protein>
    <submittedName>
        <fullName evidence="4">Uncharacterized membrane protein SpoIIM, required for sporulation</fullName>
    </submittedName>
</protein>
<keyword evidence="2" id="KW-0812">Transmembrane</keyword>
<organism evidence="4 5">
    <name type="scientific">Natronorubrum daqingense</name>
    <dbReference type="NCBI Taxonomy" id="588898"/>
    <lineage>
        <taxon>Archaea</taxon>
        <taxon>Methanobacteriati</taxon>
        <taxon>Methanobacteriota</taxon>
        <taxon>Stenosarchaea group</taxon>
        <taxon>Halobacteria</taxon>
        <taxon>Halobacteriales</taxon>
        <taxon>Natrialbaceae</taxon>
        <taxon>Natronorubrum</taxon>
    </lineage>
</organism>
<dbReference type="RefSeq" id="WP_076582684.1">
    <property type="nucleotide sequence ID" value="NZ_CP019327.1"/>
</dbReference>
<dbReference type="EMBL" id="FTNP01000004">
    <property type="protein sequence ID" value="SIR89966.1"/>
    <property type="molecule type" value="Genomic_DNA"/>
</dbReference>
<dbReference type="InterPro" id="IPR002798">
    <property type="entry name" value="SpoIIM-like"/>
</dbReference>
<dbReference type="STRING" id="588898.BB347_14990"/>
<feature type="transmembrane region" description="Helical" evidence="2">
    <location>
        <begin position="148"/>
        <end position="169"/>
    </location>
</feature>
<name>A0A1N7EPH9_9EURY</name>
<evidence type="ECO:0000313" key="5">
    <source>
        <dbReference type="Proteomes" id="UP000185687"/>
    </source>
</evidence>
<sequence length="342" mass="36278">MNGSDDDRDGWPETESERREEYGVATDRESERDDSWESDHPTVDLADDDGRGRSSSPAPAGDPGRDRDPSPADPPDSAAIRNWTLLSAALAVISLATAAAIFGTYEAPTATAGAVVLGAGFGLIAVAGRSFPLIFGYLDDAWSEHRRYVGFSAGLFAFGILVGALLYAAGINLIDLLLEIVAEELGEDELPGGEGELADEETIELSATFFIVNNTPPFLASIFGALTLGFFTFVIMVFNGVIVGNIAAFTGMESGFGIVVALLAPHGIFELTALFVAAGVGFRFLYRAGERLAGTRDALFTKRYLVGTLALVVFAWLVLVLAAFVEAYVTFLVAEALFPDAV</sequence>
<feature type="region of interest" description="Disordered" evidence="1">
    <location>
        <begin position="1"/>
        <end position="77"/>
    </location>
</feature>
<evidence type="ECO:0000313" key="4">
    <source>
        <dbReference type="EMBL" id="SIR89966.1"/>
    </source>
</evidence>
<evidence type="ECO:0000256" key="2">
    <source>
        <dbReference type="SAM" id="Phobius"/>
    </source>
</evidence>
<keyword evidence="2" id="KW-0472">Membrane</keyword>
<feature type="transmembrane region" description="Helical" evidence="2">
    <location>
        <begin position="218"/>
        <end position="244"/>
    </location>
</feature>
<evidence type="ECO:0000256" key="1">
    <source>
        <dbReference type="SAM" id="MobiDB-lite"/>
    </source>
</evidence>
<proteinExistence type="predicted"/>
<gene>
    <name evidence="3" type="ORF">BB347_14990</name>
    <name evidence="4" type="ORF">SAMN05421809_2755</name>
</gene>
<feature type="transmembrane region" description="Helical" evidence="2">
    <location>
        <begin position="304"/>
        <end position="325"/>
    </location>
</feature>
<dbReference type="EMBL" id="CP019327">
    <property type="protein sequence ID" value="APX97819.1"/>
    <property type="molecule type" value="Genomic_DNA"/>
</dbReference>
<evidence type="ECO:0000313" key="3">
    <source>
        <dbReference type="EMBL" id="APX97819.1"/>
    </source>
</evidence>
<evidence type="ECO:0000313" key="6">
    <source>
        <dbReference type="Proteomes" id="UP000187321"/>
    </source>
</evidence>